<keyword evidence="8 12" id="KW-0067">ATP-binding</keyword>
<dbReference type="NCBIfam" id="NF006367">
    <property type="entry name" value="PRK08591.1"/>
    <property type="match status" value="1"/>
</dbReference>
<dbReference type="SUPFAM" id="SSF56059">
    <property type="entry name" value="Glutathione synthetase ATP-binding domain-like"/>
    <property type="match status" value="1"/>
</dbReference>
<evidence type="ECO:0000256" key="10">
    <source>
        <dbReference type="ARBA" id="ARBA00023267"/>
    </source>
</evidence>
<dbReference type="PROSITE" id="PS00867">
    <property type="entry name" value="CPSASE_2"/>
    <property type="match status" value="1"/>
</dbReference>
<keyword evidence="13" id="KW-0276">Fatty acid metabolism</keyword>
<dbReference type="InterPro" id="IPR011761">
    <property type="entry name" value="ATP-grasp"/>
</dbReference>
<dbReference type="InterPro" id="IPR005479">
    <property type="entry name" value="CPAse_ATP-bd"/>
</dbReference>
<dbReference type="FunFam" id="3.30.1490.20:FF:000018">
    <property type="entry name" value="Biotin carboxylase"/>
    <property type="match status" value="1"/>
</dbReference>
<dbReference type="GO" id="GO:2001295">
    <property type="term" value="P:malonyl-CoA biosynthetic process"/>
    <property type="evidence" value="ECO:0007669"/>
    <property type="project" value="UniProtKB-UniPathway"/>
</dbReference>
<evidence type="ECO:0000256" key="6">
    <source>
        <dbReference type="ARBA" id="ARBA00022723"/>
    </source>
</evidence>
<keyword evidence="9" id="KW-0460">Magnesium</keyword>
<dbReference type="Gene3D" id="3.30.470.20">
    <property type="entry name" value="ATP-grasp fold, B domain"/>
    <property type="match status" value="1"/>
</dbReference>
<dbReference type="InterPro" id="IPR004549">
    <property type="entry name" value="Acetyl_CoA_COase_biotin_COase"/>
</dbReference>
<evidence type="ECO:0000259" key="14">
    <source>
        <dbReference type="PROSITE" id="PS50975"/>
    </source>
</evidence>
<dbReference type="Pfam" id="PF02786">
    <property type="entry name" value="CPSase_L_D2"/>
    <property type="match status" value="1"/>
</dbReference>
<name>A0A1F7F700_UNCRA</name>
<dbReference type="AlphaFoldDB" id="A0A1F7F700"/>
<dbReference type="PANTHER" id="PTHR48095:SF2">
    <property type="entry name" value="BIOTIN CARBOXYLASE, CHLOROPLASTIC"/>
    <property type="match status" value="1"/>
</dbReference>
<dbReference type="EMBL" id="MFYX01000110">
    <property type="protein sequence ID" value="OGK02297.1"/>
    <property type="molecule type" value="Genomic_DNA"/>
</dbReference>
<dbReference type="SMART" id="SM00878">
    <property type="entry name" value="Biotin_carb_C"/>
    <property type="match status" value="1"/>
</dbReference>
<comment type="caution">
    <text evidence="16">The sequence shown here is derived from an EMBL/GenBank/DDBJ whole genome shotgun (WGS) entry which is preliminary data.</text>
</comment>
<comment type="pathway">
    <text evidence="2 13">Lipid metabolism; malonyl-CoA biosynthesis; malonyl-CoA from acetyl-CoA: step 1/1.</text>
</comment>
<feature type="domain" description="Biotin carboxylation" evidence="15">
    <location>
        <begin position="1"/>
        <end position="445"/>
    </location>
</feature>
<reference evidence="16 17" key="1">
    <citation type="journal article" date="2016" name="Nat. Commun.">
        <title>Thousands of microbial genomes shed light on interconnected biogeochemical processes in an aquifer system.</title>
        <authorList>
            <person name="Anantharaman K."/>
            <person name="Brown C.T."/>
            <person name="Hug L.A."/>
            <person name="Sharon I."/>
            <person name="Castelle C.J."/>
            <person name="Probst A.J."/>
            <person name="Thomas B.C."/>
            <person name="Singh A."/>
            <person name="Wilkins M.J."/>
            <person name="Karaoz U."/>
            <person name="Brodie E.L."/>
            <person name="Williams K.H."/>
            <person name="Hubbard S.S."/>
            <person name="Banfield J.F."/>
        </authorList>
    </citation>
    <scope>NUCLEOTIDE SEQUENCE [LARGE SCALE GENOMIC DNA]</scope>
</reference>
<comment type="function">
    <text evidence="1 13">This protein is a component of the acetyl coenzyme A carboxylase complex; first, biotin carboxylase catalyzes the carboxylation of the carrier protein and then the transcarboxylase transfers the carboxyl group to form malonyl-CoA.</text>
</comment>
<evidence type="ECO:0000313" key="17">
    <source>
        <dbReference type="Proteomes" id="UP000179243"/>
    </source>
</evidence>
<dbReference type="InterPro" id="IPR051602">
    <property type="entry name" value="ACC_Biotin_Carboxylase"/>
</dbReference>
<dbReference type="UniPathway" id="UPA00655">
    <property type="reaction ID" value="UER00711"/>
</dbReference>
<evidence type="ECO:0000256" key="13">
    <source>
        <dbReference type="RuleBase" id="RU365063"/>
    </source>
</evidence>
<evidence type="ECO:0000256" key="7">
    <source>
        <dbReference type="ARBA" id="ARBA00022741"/>
    </source>
</evidence>
<feature type="domain" description="ATP-grasp" evidence="14">
    <location>
        <begin position="119"/>
        <end position="316"/>
    </location>
</feature>
<evidence type="ECO:0000256" key="2">
    <source>
        <dbReference type="ARBA" id="ARBA00004956"/>
    </source>
</evidence>
<proteinExistence type="predicted"/>
<evidence type="ECO:0000256" key="4">
    <source>
        <dbReference type="ARBA" id="ARBA00013263"/>
    </source>
</evidence>
<protein>
    <recommendedName>
        <fullName evidence="4 13">Biotin carboxylase</fullName>
        <ecNumber evidence="4 13">6.3.4.14</ecNumber>
    </recommendedName>
    <alternativeName>
        <fullName evidence="13">Acetyl-coenzyme A carboxylase biotin carboxylase subunit A</fullName>
    </alternativeName>
</protein>
<sequence>MKKILIANRGEIALRVIRAAKELGIKTVAVHSEADIHSLHVRFADEDVCIGPPRSSDSYLNQERILSAAIITNADAIHPGYGFLSENAQFAEKCESAGITFIGPTSEMISKLGDKAYAKKAMKEAGVPTTPGSDGIVPDLDAALAMAREFGYPVIIKAVAGGGGRGMRIVRNKDEMQKNFDVARNEAHIAFSNSDVYMEKYIERPRHVEVQLLGDSKGNIVHLFERDCSVQRRHQKLIEESPSPALSDETRKKLCAAAVKGAQHIGYRSAGTMEFLLDEDGSFYFMEMNTRIQVEHPVTEMVTDTDLVREQILIASGEKLSFSQKDLHTSGHAIECRINAEDPAHNFRPSPGTIQHIYTPGGPGVRIDKHVYAGYVIPPYYDSMIAKLICRAPTRAETIKRMQRVLDEFVLEGVATTIPLHRKILANPVFQSGVFTTRFLEEITFF</sequence>
<evidence type="ECO:0000256" key="11">
    <source>
        <dbReference type="ARBA" id="ARBA00048600"/>
    </source>
</evidence>
<evidence type="ECO:0000256" key="9">
    <source>
        <dbReference type="ARBA" id="ARBA00022842"/>
    </source>
</evidence>
<evidence type="ECO:0000313" key="16">
    <source>
        <dbReference type="EMBL" id="OGK02297.1"/>
    </source>
</evidence>
<keyword evidence="13" id="KW-0443">Lipid metabolism</keyword>
<keyword evidence="5 13" id="KW-0436">Ligase</keyword>
<dbReference type="Pfam" id="PF02785">
    <property type="entry name" value="Biotin_carb_C"/>
    <property type="match status" value="1"/>
</dbReference>
<dbReference type="InterPro" id="IPR011764">
    <property type="entry name" value="Biotin_carboxylation_dom"/>
</dbReference>
<dbReference type="InterPro" id="IPR005482">
    <property type="entry name" value="Biotin_COase_C"/>
</dbReference>
<keyword evidence="10 13" id="KW-0092">Biotin</keyword>
<comment type="subunit">
    <text evidence="3 13">Acetyl-CoA carboxylase is a heterohexamer of biotin carboxyl carrier protein, biotin carboxylase and the two subunits of carboxyl transferase in a 2:2 complex.</text>
</comment>
<dbReference type="InterPro" id="IPR011054">
    <property type="entry name" value="Rudment_hybrid_motif"/>
</dbReference>
<dbReference type="SUPFAM" id="SSF51246">
    <property type="entry name" value="Rudiment single hybrid motif"/>
    <property type="match status" value="1"/>
</dbReference>
<evidence type="ECO:0000256" key="8">
    <source>
        <dbReference type="ARBA" id="ARBA00022840"/>
    </source>
</evidence>
<evidence type="ECO:0000256" key="5">
    <source>
        <dbReference type="ARBA" id="ARBA00022598"/>
    </source>
</evidence>
<dbReference type="EC" id="6.3.4.14" evidence="4 13"/>
<dbReference type="InterPro" id="IPR005481">
    <property type="entry name" value="BC-like_N"/>
</dbReference>
<keyword evidence="13" id="KW-0275">Fatty acid biosynthesis</keyword>
<keyword evidence="7 12" id="KW-0547">Nucleotide-binding</keyword>
<dbReference type="PROSITE" id="PS50979">
    <property type="entry name" value="BC"/>
    <property type="match status" value="1"/>
</dbReference>
<dbReference type="Proteomes" id="UP000179243">
    <property type="component" value="Unassembled WGS sequence"/>
</dbReference>
<dbReference type="PROSITE" id="PS50975">
    <property type="entry name" value="ATP_GRASP"/>
    <property type="match status" value="1"/>
</dbReference>
<comment type="catalytic activity">
    <reaction evidence="11 13">
        <text>N(6)-biotinyl-L-lysyl-[protein] + hydrogencarbonate + ATP = N(6)-carboxybiotinyl-L-lysyl-[protein] + ADP + phosphate + H(+)</text>
        <dbReference type="Rhea" id="RHEA:13501"/>
        <dbReference type="Rhea" id="RHEA-COMP:10505"/>
        <dbReference type="Rhea" id="RHEA-COMP:10506"/>
        <dbReference type="ChEBI" id="CHEBI:15378"/>
        <dbReference type="ChEBI" id="CHEBI:17544"/>
        <dbReference type="ChEBI" id="CHEBI:30616"/>
        <dbReference type="ChEBI" id="CHEBI:43474"/>
        <dbReference type="ChEBI" id="CHEBI:83144"/>
        <dbReference type="ChEBI" id="CHEBI:83145"/>
        <dbReference type="ChEBI" id="CHEBI:456216"/>
        <dbReference type="EC" id="6.3.4.14"/>
    </reaction>
</comment>
<evidence type="ECO:0000256" key="1">
    <source>
        <dbReference type="ARBA" id="ARBA00003761"/>
    </source>
</evidence>
<dbReference type="GO" id="GO:0046872">
    <property type="term" value="F:metal ion binding"/>
    <property type="evidence" value="ECO:0007669"/>
    <property type="project" value="UniProtKB-KW"/>
</dbReference>
<dbReference type="FunFam" id="3.40.50.20:FF:000010">
    <property type="entry name" value="Propionyl-CoA carboxylase subunit alpha"/>
    <property type="match status" value="1"/>
</dbReference>
<dbReference type="InterPro" id="IPR016185">
    <property type="entry name" value="PreATP-grasp_dom_sf"/>
</dbReference>
<dbReference type="PANTHER" id="PTHR48095">
    <property type="entry name" value="PYRUVATE CARBOXYLASE SUBUNIT A"/>
    <property type="match status" value="1"/>
</dbReference>
<dbReference type="GO" id="GO:0004075">
    <property type="term" value="F:biotin carboxylase activity"/>
    <property type="evidence" value="ECO:0007669"/>
    <property type="project" value="UniProtKB-EC"/>
</dbReference>
<dbReference type="GO" id="GO:0006633">
    <property type="term" value="P:fatty acid biosynthetic process"/>
    <property type="evidence" value="ECO:0007669"/>
    <property type="project" value="UniProtKB-KW"/>
</dbReference>
<keyword evidence="6" id="KW-0479">Metal-binding</keyword>
<evidence type="ECO:0000256" key="3">
    <source>
        <dbReference type="ARBA" id="ARBA00011750"/>
    </source>
</evidence>
<accession>A0A1F7F700</accession>
<dbReference type="FunFam" id="3.30.470.20:FF:000028">
    <property type="entry name" value="Methylcrotonoyl-CoA carboxylase subunit alpha, mitochondrial"/>
    <property type="match status" value="1"/>
</dbReference>
<gene>
    <name evidence="16" type="ORF">A2519_16650</name>
</gene>
<dbReference type="NCBIfam" id="TIGR00514">
    <property type="entry name" value="accC"/>
    <property type="match status" value="1"/>
</dbReference>
<dbReference type="SUPFAM" id="SSF52440">
    <property type="entry name" value="PreATP-grasp domain"/>
    <property type="match status" value="1"/>
</dbReference>
<dbReference type="GO" id="GO:0005524">
    <property type="term" value="F:ATP binding"/>
    <property type="evidence" value="ECO:0007669"/>
    <property type="project" value="UniProtKB-UniRule"/>
</dbReference>
<evidence type="ECO:0000259" key="15">
    <source>
        <dbReference type="PROSITE" id="PS50979"/>
    </source>
</evidence>
<keyword evidence="13" id="KW-0444">Lipid biosynthesis</keyword>
<evidence type="ECO:0000256" key="12">
    <source>
        <dbReference type="PROSITE-ProRule" id="PRU00409"/>
    </source>
</evidence>
<dbReference type="Pfam" id="PF00289">
    <property type="entry name" value="Biotin_carb_N"/>
    <property type="match status" value="1"/>
</dbReference>
<organism evidence="16 17">
    <name type="scientific">Candidatus Raymondbacteria bacterium RIFOXYD12_FULL_49_13</name>
    <dbReference type="NCBI Taxonomy" id="1817890"/>
    <lineage>
        <taxon>Bacteria</taxon>
        <taxon>Raymondiibacteriota</taxon>
    </lineage>
</organism>